<evidence type="ECO:0000313" key="3">
    <source>
        <dbReference type="Proteomes" id="UP000238308"/>
    </source>
</evidence>
<gene>
    <name evidence="2" type="ORF">BCM14_1632</name>
</gene>
<sequence>MNEMIEQSVIRLSQALIARKSLLATAESCTGGLVAGSATAIAGSSSWFDQGWITYSNAAKQAQLGVTTETLKAYGAVSEQTAGEMATGVLTKAPKASLAIAITGIAGPGGGSPGKPVGFVCFGFGLRKTDGALSIRTVSKVFDGDRSAVREASVKFALDTAYDCFSEATQQHPG</sequence>
<dbReference type="NCBIfam" id="TIGR00199">
    <property type="entry name" value="PncC_domain"/>
    <property type="match status" value="1"/>
</dbReference>
<evidence type="ECO:0000313" key="2">
    <source>
        <dbReference type="EMBL" id="PRY97919.1"/>
    </source>
</evidence>
<feature type="domain" description="CinA C-terminal" evidence="1">
    <location>
        <begin position="11"/>
        <end position="162"/>
    </location>
</feature>
<comment type="caution">
    <text evidence="2">The sequence shown here is derived from an EMBL/GenBank/DDBJ whole genome shotgun (WGS) entry which is preliminary data.</text>
</comment>
<protein>
    <submittedName>
        <fullName evidence="2">Nicotinamide-nucleotide amidase</fullName>
    </submittedName>
</protein>
<dbReference type="SUPFAM" id="SSF142433">
    <property type="entry name" value="CinA-like"/>
    <property type="match status" value="1"/>
</dbReference>
<name>A0A2T0XG45_9BURK</name>
<accession>A0A2T0XG45</accession>
<dbReference type="Pfam" id="PF02464">
    <property type="entry name" value="CinA"/>
    <property type="match status" value="1"/>
</dbReference>
<dbReference type="AlphaFoldDB" id="A0A2T0XG45"/>
<dbReference type="Proteomes" id="UP000238308">
    <property type="component" value="Unassembled WGS sequence"/>
</dbReference>
<evidence type="ECO:0000259" key="1">
    <source>
        <dbReference type="Pfam" id="PF02464"/>
    </source>
</evidence>
<keyword evidence="3" id="KW-1185">Reference proteome</keyword>
<dbReference type="Gene3D" id="3.90.950.20">
    <property type="entry name" value="CinA-like"/>
    <property type="match status" value="1"/>
</dbReference>
<dbReference type="InterPro" id="IPR036653">
    <property type="entry name" value="CinA-like_C"/>
</dbReference>
<reference evidence="2 3" key="1">
    <citation type="submission" date="2018-03" db="EMBL/GenBank/DDBJ databases">
        <title>Genomic Encyclopedia of Type Strains, Phase III (KMG-III): the genomes of soil and plant-associated and newly described type strains.</title>
        <authorList>
            <person name="Whitman W."/>
        </authorList>
    </citation>
    <scope>NUCLEOTIDE SEQUENCE [LARGE SCALE GENOMIC DNA]</scope>
    <source>
        <strain evidence="2 3">MWH-P2sevCIIIb</strain>
    </source>
</reference>
<dbReference type="InterPro" id="IPR008136">
    <property type="entry name" value="CinA_C"/>
</dbReference>
<proteinExistence type="predicted"/>
<organism evidence="2 3">
    <name type="scientific">Jezberella montanilacus</name>
    <dbReference type="NCBI Taxonomy" id="323426"/>
    <lineage>
        <taxon>Bacteria</taxon>
        <taxon>Pseudomonadati</taxon>
        <taxon>Pseudomonadota</taxon>
        <taxon>Betaproteobacteria</taxon>
        <taxon>Burkholderiales</taxon>
        <taxon>Alcaligenaceae</taxon>
        <taxon>Jezberella</taxon>
    </lineage>
</organism>
<dbReference type="EMBL" id="PVTV01000013">
    <property type="protein sequence ID" value="PRY97919.1"/>
    <property type="molecule type" value="Genomic_DNA"/>
</dbReference>